<dbReference type="InterPro" id="IPR015422">
    <property type="entry name" value="PyrdxlP-dep_Trfase_small"/>
</dbReference>
<dbReference type="AlphaFoldDB" id="A0A239GGX6"/>
<evidence type="ECO:0000313" key="6">
    <source>
        <dbReference type="EMBL" id="SNS68380.1"/>
    </source>
</evidence>
<reference evidence="7" key="1">
    <citation type="submission" date="2017-06" db="EMBL/GenBank/DDBJ databases">
        <authorList>
            <person name="Varghese N."/>
            <person name="Submissions S."/>
        </authorList>
    </citation>
    <scope>NUCLEOTIDE SEQUENCE [LARGE SCALE GENOMIC DNA]</scope>
    <source>
        <strain evidence="7">5C</strain>
    </source>
</reference>
<dbReference type="Pfam" id="PF00155">
    <property type="entry name" value="Aminotran_1_2"/>
    <property type="match status" value="1"/>
</dbReference>
<name>A0A239GGX6_9BACT</name>
<organism evidence="6 7">
    <name type="scientific">Belliella buryatensis</name>
    <dbReference type="NCBI Taxonomy" id="1500549"/>
    <lineage>
        <taxon>Bacteria</taxon>
        <taxon>Pseudomonadati</taxon>
        <taxon>Bacteroidota</taxon>
        <taxon>Cytophagia</taxon>
        <taxon>Cytophagales</taxon>
        <taxon>Cyclobacteriaceae</taxon>
        <taxon>Belliella</taxon>
    </lineage>
</organism>
<dbReference type="Proteomes" id="UP000198480">
    <property type="component" value="Unassembled WGS sequence"/>
</dbReference>
<keyword evidence="3 4" id="KW-0808">Transferase</keyword>
<dbReference type="PANTHER" id="PTHR42832">
    <property type="entry name" value="AMINO ACID AMINOTRANSFERASE"/>
    <property type="match status" value="1"/>
</dbReference>
<feature type="domain" description="Aminotransferase class I/classII large" evidence="5">
    <location>
        <begin position="32"/>
        <end position="380"/>
    </location>
</feature>
<dbReference type="InterPro" id="IPR050881">
    <property type="entry name" value="LL-DAP_aminotransferase"/>
</dbReference>
<dbReference type="OrthoDB" id="9802328at2"/>
<protein>
    <recommendedName>
        <fullName evidence="4">Aminotransferase</fullName>
        <ecNumber evidence="4">2.6.1.-</ecNumber>
    </recommendedName>
</protein>
<evidence type="ECO:0000256" key="2">
    <source>
        <dbReference type="ARBA" id="ARBA00022576"/>
    </source>
</evidence>
<comment type="cofactor">
    <cofactor evidence="1 4">
        <name>pyridoxal 5'-phosphate</name>
        <dbReference type="ChEBI" id="CHEBI:597326"/>
    </cofactor>
</comment>
<accession>A0A239GGX6</accession>
<dbReference type="PROSITE" id="PS00105">
    <property type="entry name" value="AA_TRANSFER_CLASS_1"/>
    <property type="match status" value="1"/>
</dbReference>
<dbReference type="InterPro" id="IPR004839">
    <property type="entry name" value="Aminotransferase_I/II_large"/>
</dbReference>
<dbReference type="CDD" id="cd00609">
    <property type="entry name" value="AAT_like"/>
    <property type="match status" value="1"/>
</dbReference>
<evidence type="ECO:0000256" key="4">
    <source>
        <dbReference type="RuleBase" id="RU000481"/>
    </source>
</evidence>
<dbReference type="GO" id="GO:0008483">
    <property type="term" value="F:transaminase activity"/>
    <property type="evidence" value="ECO:0007669"/>
    <property type="project" value="UniProtKB-KW"/>
</dbReference>
<dbReference type="PANTHER" id="PTHR42832:SF3">
    <property type="entry name" value="L-GLUTAMINE--4-(METHYLSULFANYL)-2-OXOBUTANOATE AMINOTRANSFERASE"/>
    <property type="match status" value="1"/>
</dbReference>
<keyword evidence="2 4" id="KW-0032">Aminotransferase</keyword>
<dbReference type="InterPro" id="IPR015424">
    <property type="entry name" value="PyrdxlP-dep_Trfase"/>
</dbReference>
<keyword evidence="7" id="KW-1185">Reference proteome</keyword>
<dbReference type="Gene3D" id="3.40.640.10">
    <property type="entry name" value="Type I PLP-dependent aspartate aminotransferase-like (Major domain)"/>
    <property type="match status" value="1"/>
</dbReference>
<gene>
    <name evidence="6" type="ORF">SAMN06295967_11631</name>
</gene>
<dbReference type="GO" id="GO:0030170">
    <property type="term" value="F:pyridoxal phosphate binding"/>
    <property type="evidence" value="ECO:0007669"/>
    <property type="project" value="InterPro"/>
</dbReference>
<evidence type="ECO:0000256" key="1">
    <source>
        <dbReference type="ARBA" id="ARBA00001933"/>
    </source>
</evidence>
<evidence type="ECO:0000259" key="5">
    <source>
        <dbReference type="Pfam" id="PF00155"/>
    </source>
</evidence>
<sequence length="381" mass="42637">MKGFSNRLTYIEEYYFSKKLKEVRQLISEGKPVINMGIGSPDLPPHPSVIQALQETASDSLAHGYQGYQGIPELRKAFADFYQKHYEVDLNPNAEILPLMGSKEGIIHISMAFLNAGDEVLIPNPGYPTYASAAQLVEAKAVFYDLDKANDWQPNFAALEKNDLSKVKLMWVNYPHMPTGARASQGLFEKIIQFGKKHDILIIHDNPYSFILEDKPSSILSINGAKEIAMELNSLSKTANMAGWRVGALVGKAELVDAVLKVKSNMDSGMFLGIQKGAIAALSLGQDWYASLNETYAKRRNLVWELADLLDLEVEKDAVGMFVWAKIKNDKTDIDFVDELLDQHHLFITPGSIFGIQGKGYVRFSLCISEEKIKEVIYRIK</sequence>
<dbReference type="InterPro" id="IPR004838">
    <property type="entry name" value="NHTrfase_class1_PyrdxlP-BS"/>
</dbReference>
<dbReference type="EC" id="2.6.1.-" evidence="4"/>
<proteinExistence type="inferred from homology"/>
<evidence type="ECO:0000313" key="7">
    <source>
        <dbReference type="Proteomes" id="UP000198480"/>
    </source>
</evidence>
<evidence type="ECO:0000256" key="3">
    <source>
        <dbReference type="ARBA" id="ARBA00022679"/>
    </source>
</evidence>
<dbReference type="EMBL" id="FZOK01000016">
    <property type="protein sequence ID" value="SNS68380.1"/>
    <property type="molecule type" value="Genomic_DNA"/>
</dbReference>
<dbReference type="Gene3D" id="3.90.1150.10">
    <property type="entry name" value="Aspartate Aminotransferase, domain 1"/>
    <property type="match status" value="1"/>
</dbReference>
<dbReference type="InterPro" id="IPR015421">
    <property type="entry name" value="PyrdxlP-dep_Trfase_major"/>
</dbReference>
<dbReference type="RefSeq" id="WP_089242273.1">
    <property type="nucleotide sequence ID" value="NZ_FZOK01000016.1"/>
</dbReference>
<comment type="similarity">
    <text evidence="4">Belongs to the class-I pyridoxal-phosphate-dependent aminotransferase family.</text>
</comment>
<dbReference type="SUPFAM" id="SSF53383">
    <property type="entry name" value="PLP-dependent transferases"/>
    <property type="match status" value="1"/>
</dbReference>